<keyword evidence="2" id="KW-1185">Reference proteome</keyword>
<dbReference type="EMBL" id="JXTC01000681">
    <property type="protein sequence ID" value="PON40685.1"/>
    <property type="molecule type" value="Genomic_DNA"/>
</dbReference>
<evidence type="ECO:0000313" key="2">
    <source>
        <dbReference type="Proteomes" id="UP000237000"/>
    </source>
</evidence>
<evidence type="ECO:0000313" key="1">
    <source>
        <dbReference type="EMBL" id="PON40685.1"/>
    </source>
</evidence>
<dbReference type="OrthoDB" id="10602534at2759"/>
<sequence length="150" mass="17215">MHQANKVDGKTIAWVVAIEGLDRKKKEVGNLMTDINLEYTRWFLFKNKTSYKEFVRASPVRSPLQTELTPSRGTLLRNSQLPPAPSNITLPINNRDKRPADPAAHLDESPVGRPMLYLKDPMDWMHMAYIDQFHNDGKRQLDRDLAAFLA</sequence>
<gene>
    <name evidence="1" type="ORF">TorRG33x02_339840</name>
</gene>
<protein>
    <submittedName>
        <fullName evidence="1">Uncharacterized protein</fullName>
    </submittedName>
</protein>
<organism evidence="1 2">
    <name type="scientific">Trema orientale</name>
    <name type="common">Charcoal tree</name>
    <name type="synonym">Celtis orientalis</name>
    <dbReference type="NCBI Taxonomy" id="63057"/>
    <lineage>
        <taxon>Eukaryota</taxon>
        <taxon>Viridiplantae</taxon>
        <taxon>Streptophyta</taxon>
        <taxon>Embryophyta</taxon>
        <taxon>Tracheophyta</taxon>
        <taxon>Spermatophyta</taxon>
        <taxon>Magnoliopsida</taxon>
        <taxon>eudicotyledons</taxon>
        <taxon>Gunneridae</taxon>
        <taxon>Pentapetalae</taxon>
        <taxon>rosids</taxon>
        <taxon>fabids</taxon>
        <taxon>Rosales</taxon>
        <taxon>Cannabaceae</taxon>
        <taxon>Trema</taxon>
    </lineage>
</organism>
<feature type="non-terminal residue" evidence="1">
    <location>
        <position position="150"/>
    </location>
</feature>
<dbReference type="AlphaFoldDB" id="A0A2P5AVZ1"/>
<reference evidence="2" key="1">
    <citation type="submission" date="2016-06" db="EMBL/GenBank/DDBJ databases">
        <title>Parallel loss of symbiosis genes in relatives of nitrogen-fixing non-legume Parasponia.</title>
        <authorList>
            <person name="Van Velzen R."/>
            <person name="Holmer R."/>
            <person name="Bu F."/>
            <person name="Rutten L."/>
            <person name="Van Zeijl A."/>
            <person name="Liu W."/>
            <person name="Santuari L."/>
            <person name="Cao Q."/>
            <person name="Sharma T."/>
            <person name="Shen D."/>
            <person name="Roswanjaya Y."/>
            <person name="Wardhani T."/>
            <person name="Kalhor M.S."/>
            <person name="Jansen J."/>
            <person name="Van den Hoogen J."/>
            <person name="Gungor B."/>
            <person name="Hartog M."/>
            <person name="Hontelez J."/>
            <person name="Verver J."/>
            <person name="Yang W.-C."/>
            <person name="Schijlen E."/>
            <person name="Repin R."/>
            <person name="Schilthuizen M."/>
            <person name="Schranz E."/>
            <person name="Heidstra R."/>
            <person name="Miyata K."/>
            <person name="Fedorova E."/>
            <person name="Kohlen W."/>
            <person name="Bisseling T."/>
            <person name="Smit S."/>
            <person name="Geurts R."/>
        </authorList>
    </citation>
    <scope>NUCLEOTIDE SEQUENCE [LARGE SCALE GENOMIC DNA]</scope>
    <source>
        <strain evidence="2">cv. RG33-2</strain>
    </source>
</reference>
<dbReference type="InParanoid" id="A0A2P5AVZ1"/>
<proteinExistence type="predicted"/>
<comment type="caution">
    <text evidence="1">The sequence shown here is derived from an EMBL/GenBank/DDBJ whole genome shotgun (WGS) entry which is preliminary data.</text>
</comment>
<name>A0A2P5AVZ1_TREOI</name>
<accession>A0A2P5AVZ1</accession>
<dbReference type="Proteomes" id="UP000237000">
    <property type="component" value="Unassembled WGS sequence"/>
</dbReference>